<dbReference type="AlphaFoldDB" id="F2V0C7"/>
<evidence type="ECO:0000313" key="3">
    <source>
        <dbReference type="EMBL" id="EGE37881.1"/>
    </source>
</evidence>
<sequence length="373" mass="40254">MLQRSQCNSYGMSRTHEELPARPAYDSATAALLERIEPLGVFGTMTVQKIPSWRAPADEVRAGFLLKHPDIDLEDVDVLRQDGTTFPSAVARSAQGACVGRPGPLFLSLHGGGLVMGCRFNGLSTVVPWLRRYGGVIVSPEYRLAPEDPAPAGVEDCYTTLCWAVEHAEELGADPERVIVVGPSAGGGLSAGTLLMARDRRGPAVLGGLLDYPMLDDRTGMPHWQGSVSARQYPDDGTWPTAYNDVAWDAALGERRGTDLVTPYEAPARAAWLGGLPPLFISVASAEVFRDEDVAFASRVWRDGGDAELHVYPGGTHAMEFVNARWLAQGLTAARDLWMDRLLRPEDPRLNVVAVAQAGTYPALTEEFSAGLS</sequence>
<protein>
    <recommendedName>
        <fullName evidence="2">Alpha/beta hydrolase fold-3 domain-containing protein</fullName>
    </recommendedName>
</protein>
<dbReference type="Pfam" id="PF07859">
    <property type="entry name" value="Abhydrolase_3"/>
    <property type="match status" value="1"/>
</dbReference>
<dbReference type="HOGENOM" id="CLU_012494_6_1_11"/>
<comment type="caution">
    <text evidence="3">The sequence shown here is derived from an EMBL/GenBank/DDBJ whole genome shotgun (WGS) entry which is preliminary data.</text>
</comment>
<proteinExistence type="predicted"/>
<dbReference type="PANTHER" id="PTHR48081">
    <property type="entry name" value="AB HYDROLASE SUPERFAMILY PROTEIN C4A8.06C"/>
    <property type="match status" value="1"/>
</dbReference>
<feature type="domain" description="Alpha/beta hydrolase fold-3" evidence="2">
    <location>
        <begin position="107"/>
        <end position="319"/>
    </location>
</feature>
<dbReference type="InterPro" id="IPR013094">
    <property type="entry name" value="AB_hydrolase_3"/>
</dbReference>
<evidence type="ECO:0000313" key="4">
    <source>
        <dbReference type="Proteomes" id="UP000004668"/>
    </source>
</evidence>
<dbReference type="PANTHER" id="PTHR48081:SF8">
    <property type="entry name" value="ALPHA_BETA HYDROLASE FOLD-3 DOMAIN-CONTAINING PROTEIN-RELATED"/>
    <property type="match status" value="1"/>
</dbReference>
<dbReference type="InterPro" id="IPR050300">
    <property type="entry name" value="GDXG_lipolytic_enzyme"/>
</dbReference>
<name>F2V0C7_ACTVI</name>
<reference evidence="4" key="1">
    <citation type="submission" date="2010-02" db="EMBL/GenBank/DDBJ databases">
        <title>The Genome Sequence of Prevotella oris strain C735.</title>
        <authorList>
            <consortium name="The Broad Institute Genome Sequencing Platform"/>
            <person name="Ward D."/>
            <person name="Feldgarden M."/>
            <person name="Earl A."/>
            <person name="Young S.K."/>
            <person name="Zeng Q."/>
            <person name="Koehrsen M."/>
            <person name="Alvarado L."/>
            <person name="Berlin A."/>
            <person name="Bochicchio J."/>
            <person name="Borenstein D."/>
            <person name="Chapman S.B."/>
            <person name="Chen Z."/>
            <person name="Engels R."/>
            <person name="Freedman E."/>
            <person name="Gellesch M."/>
            <person name="Goldberg J."/>
            <person name="Griggs A."/>
            <person name="Gujja S."/>
            <person name="Heilman E."/>
            <person name="Heiman D."/>
            <person name="Hepburn T."/>
            <person name="Howarth C."/>
            <person name="Jen D."/>
            <person name="Larson L."/>
            <person name="Mehta T."/>
            <person name="Park D."/>
            <person name="Pearson M."/>
            <person name="Roberts A."/>
            <person name="Saif S."/>
            <person name="Shea T."/>
            <person name="Shenoy N."/>
            <person name="Sisk P."/>
            <person name="Stolte C."/>
            <person name="Sykes S."/>
            <person name="Thomson T."/>
            <person name="Walk T."/>
            <person name="White J."/>
            <person name="Yandava C."/>
            <person name="Sibley C.D."/>
            <person name="Field T.R."/>
            <person name="Grinwis M."/>
            <person name="Eshaghurshan C.S."/>
            <person name="Surette M.G."/>
            <person name="Haas B."/>
            <person name="Nusbaum C."/>
            <person name="Birren B."/>
        </authorList>
    </citation>
    <scope>NUCLEOTIDE SEQUENCE [LARGE SCALE GENOMIC DNA]</scope>
    <source>
        <strain evidence="4">C505</strain>
    </source>
</reference>
<keyword evidence="1" id="KW-0378">Hydrolase</keyword>
<gene>
    <name evidence="3" type="ORF">HMPREF0059_02152</name>
</gene>
<dbReference type="InterPro" id="IPR029058">
    <property type="entry name" value="AB_hydrolase_fold"/>
</dbReference>
<dbReference type="GO" id="GO:0016787">
    <property type="term" value="F:hydrolase activity"/>
    <property type="evidence" value="ECO:0007669"/>
    <property type="project" value="UniProtKB-KW"/>
</dbReference>
<dbReference type="SUPFAM" id="SSF53474">
    <property type="entry name" value="alpha/beta-Hydrolases"/>
    <property type="match status" value="1"/>
</dbReference>
<dbReference type="Gene3D" id="3.40.50.1820">
    <property type="entry name" value="alpha/beta hydrolase"/>
    <property type="match status" value="1"/>
</dbReference>
<accession>F2V0C7</accession>
<dbReference type="Proteomes" id="UP000004668">
    <property type="component" value="Unassembled WGS sequence"/>
</dbReference>
<reference evidence="3 4" key="2">
    <citation type="submission" date="2011-10" db="EMBL/GenBank/DDBJ databases">
        <title>The Genome Sequence of Actinomyces viscosus C505.</title>
        <authorList>
            <consortium name="The Broad Institute Genome Sequencing Platform"/>
            <consortium name="The Broad Institute Genome Sequencing Center for Infectious Disease"/>
            <person name="Earl A."/>
            <person name="Ward D."/>
            <person name="Feldgarden M."/>
            <person name="Gevers D."/>
            <person name="Sibley C.D."/>
            <person name="Field T.R."/>
            <person name="Grinwis M."/>
            <person name="Eshaghurshan C.S."/>
            <person name="Surette M.G."/>
            <person name="Young S.K."/>
            <person name="Zeng Q."/>
            <person name="Gargeya S."/>
            <person name="Fitzgerald M."/>
            <person name="Haas B."/>
            <person name="Abouelleil A."/>
            <person name="Alvarado L."/>
            <person name="Arachchi H.M."/>
            <person name="Berlin A."/>
            <person name="Brown A."/>
            <person name="Chapman S.B."/>
            <person name="Chen Z."/>
            <person name="Dunbar C."/>
            <person name="Freedman E."/>
            <person name="Gearin G."/>
            <person name="Goldberg J."/>
            <person name="Griggs A."/>
            <person name="Gujja S."/>
            <person name="Heiman D."/>
            <person name="Howarth C."/>
            <person name="Larson L."/>
            <person name="Lui A."/>
            <person name="MacDonald P.J.P."/>
            <person name="Montmayeur A."/>
            <person name="Murphy C."/>
            <person name="Neiman D."/>
            <person name="Pearson M."/>
            <person name="Priest M."/>
            <person name="Roberts A."/>
            <person name="Saif S."/>
            <person name="Shea T."/>
            <person name="Shenoy N."/>
            <person name="Sisk P."/>
            <person name="Stolte C."/>
            <person name="Sykes S."/>
            <person name="Wortman J."/>
            <person name="Nusbaum C."/>
            <person name="Birren B."/>
        </authorList>
    </citation>
    <scope>NUCLEOTIDE SEQUENCE [LARGE SCALE GENOMIC DNA]</scope>
    <source>
        <strain evidence="3 4">C505</strain>
    </source>
</reference>
<evidence type="ECO:0000256" key="1">
    <source>
        <dbReference type="ARBA" id="ARBA00022801"/>
    </source>
</evidence>
<dbReference type="EMBL" id="ACRE02000009">
    <property type="protein sequence ID" value="EGE37881.1"/>
    <property type="molecule type" value="Genomic_DNA"/>
</dbReference>
<organism evidence="3 4">
    <name type="scientific">Actinomyces viscosus C505</name>
    <dbReference type="NCBI Taxonomy" id="562973"/>
    <lineage>
        <taxon>Bacteria</taxon>
        <taxon>Bacillati</taxon>
        <taxon>Actinomycetota</taxon>
        <taxon>Actinomycetes</taxon>
        <taxon>Actinomycetales</taxon>
        <taxon>Actinomycetaceae</taxon>
        <taxon>Actinomyces</taxon>
    </lineage>
</organism>
<evidence type="ECO:0000259" key="2">
    <source>
        <dbReference type="Pfam" id="PF07859"/>
    </source>
</evidence>
<dbReference type="eggNOG" id="COG0657">
    <property type="taxonomic scope" value="Bacteria"/>
</dbReference>